<name>A0ACC0K8D8_CHOFU</name>
<gene>
    <name evidence="1" type="ORF">MSG28_013685</name>
</gene>
<reference evidence="1 2" key="1">
    <citation type="journal article" date="2022" name="Genome Biol. Evol.">
        <title>The Spruce Budworm Genome: Reconstructing the Evolutionary History of Antifreeze Proteins.</title>
        <authorList>
            <person name="Beliveau C."/>
            <person name="Gagne P."/>
            <person name="Picq S."/>
            <person name="Vernygora O."/>
            <person name="Keeling C.I."/>
            <person name="Pinkney K."/>
            <person name="Doucet D."/>
            <person name="Wen F."/>
            <person name="Johnston J.S."/>
            <person name="Maaroufi H."/>
            <person name="Boyle B."/>
            <person name="Laroche J."/>
            <person name="Dewar K."/>
            <person name="Juretic N."/>
            <person name="Blackburn G."/>
            <person name="Nisole A."/>
            <person name="Brunet B."/>
            <person name="Brandao M."/>
            <person name="Lumley L."/>
            <person name="Duan J."/>
            <person name="Quan G."/>
            <person name="Lucarotti C.J."/>
            <person name="Roe A.D."/>
            <person name="Sperling F.A.H."/>
            <person name="Levesque R.C."/>
            <person name="Cusson M."/>
        </authorList>
    </citation>
    <scope>NUCLEOTIDE SEQUENCE [LARGE SCALE GENOMIC DNA]</scope>
    <source>
        <strain evidence="1">Glfc:IPQL:Cfum</strain>
    </source>
</reference>
<accession>A0ACC0K8D8</accession>
<comment type="caution">
    <text evidence="1">The sequence shown here is derived from an EMBL/GenBank/DDBJ whole genome shotgun (WGS) entry which is preliminary data.</text>
</comment>
<dbReference type="Proteomes" id="UP001064048">
    <property type="component" value="Chromosome 24"/>
</dbReference>
<protein>
    <submittedName>
        <fullName evidence="1">Uncharacterized protein</fullName>
    </submittedName>
</protein>
<keyword evidence="2" id="KW-1185">Reference proteome</keyword>
<evidence type="ECO:0000313" key="2">
    <source>
        <dbReference type="Proteomes" id="UP001064048"/>
    </source>
</evidence>
<organism evidence="1 2">
    <name type="scientific">Choristoneura fumiferana</name>
    <name type="common">Spruce budworm moth</name>
    <name type="synonym">Archips fumiferana</name>
    <dbReference type="NCBI Taxonomy" id="7141"/>
    <lineage>
        <taxon>Eukaryota</taxon>
        <taxon>Metazoa</taxon>
        <taxon>Ecdysozoa</taxon>
        <taxon>Arthropoda</taxon>
        <taxon>Hexapoda</taxon>
        <taxon>Insecta</taxon>
        <taxon>Pterygota</taxon>
        <taxon>Neoptera</taxon>
        <taxon>Endopterygota</taxon>
        <taxon>Lepidoptera</taxon>
        <taxon>Glossata</taxon>
        <taxon>Ditrysia</taxon>
        <taxon>Tortricoidea</taxon>
        <taxon>Tortricidae</taxon>
        <taxon>Tortricinae</taxon>
        <taxon>Choristoneura</taxon>
    </lineage>
</organism>
<proteinExistence type="predicted"/>
<sequence length="120" mass="13832">MIRKAFEVENLDLSYPISPLPTHTKIRTTSFDGVVVFGLLYQQPLQYQHYMYPRWAEVLGWGLACSSILMIPLVAIYKLLTTPGTFRERLACCISPESEHEAIRGGAPVSRFSWRHWLYV</sequence>
<evidence type="ECO:0000313" key="1">
    <source>
        <dbReference type="EMBL" id="KAI8432724.1"/>
    </source>
</evidence>
<dbReference type="EMBL" id="CM046124">
    <property type="protein sequence ID" value="KAI8432724.1"/>
    <property type="molecule type" value="Genomic_DNA"/>
</dbReference>